<reference evidence="11" key="1">
    <citation type="submission" date="2020-11" db="EMBL/GenBank/DDBJ databases">
        <authorList>
            <person name="Tran Van P."/>
        </authorList>
    </citation>
    <scope>NUCLEOTIDE SEQUENCE</scope>
</reference>
<name>A0A7R8ZM87_9CRUS</name>
<dbReference type="InterPro" id="IPR013083">
    <property type="entry name" value="Znf_RING/FYVE/PHD"/>
</dbReference>
<accession>A0A7R8ZM87</accession>
<dbReference type="Gene3D" id="1.20.58.670">
    <property type="entry name" value="Dsl1p vesicle tethering complex, Tip20p subunit, domain D"/>
    <property type="match status" value="1"/>
</dbReference>
<dbReference type="AlphaFoldDB" id="A0A7R8ZM87"/>
<dbReference type="InterPro" id="IPR046361">
    <property type="entry name" value="EXOC6/Sec15_C"/>
</dbReference>
<evidence type="ECO:0000256" key="6">
    <source>
        <dbReference type="ARBA" id="ARBA00023054"/>
    </source>
</evidence>
<dbReference type="GO" id="GO:0006893">
    <property type="term" value="P:Golgi to plasma membrane transport"/>
    <property type="evidence" value="ECO:0007669"/>
    <property type="project" value="TreeGrafter"/>
</dbReference>
<protein>
    <recommendedName>
        <fullName evidence="3">Exocyst complex component 6</fullName>
    </recommendedName>
    <alternativeName>
        <fullName evidence="7">Exocyst complex component Sec15</fullName>
    </alternativeName>
</protein>
<proteinExistence type="inferred from homology"/>
<evidence type="ECO:0000256" key="3">
    <source>
        <dbReference type="ARBA" id="ARBA00017511"/>
    </source>
</evidence>
<dbReference type="GO" id="GO:0006886">
    <property type="term" value="P:intracellular protein transport"/>
    <property type="evidence" value="ECO:0007669"/>
    <property type="project" value="InterPro"/>
</dbReference>
<dbReference type="PANTHER" id="PTHR12702">
    <property type="entry name" value="SEC15"/>
    <property type="match status" value="1"/>
</dbReference>
<dbReference type="GO" id="GO:0090522">
    <property type="term" value="P:vesicle tethering involved in exocytosis"/>
    <property type="evidence" value="ECO:0007669"/>
    <property type="project" value="InterPro"/>
</dbReference>
<evidence type="ECO:0000256" key="8">
    <source>
        <dbReference type="SAM" id="MobiDB-lite"/>
    </source>
</evidence>
<evidence type="ECO:0000256" key="2">
    <source>
        <dbReference type="ARBA" id="ARBA00007944"/>
    </source>
</evidence>
<dbReference type="PANTHER" id="PTHR12702:SF0">
    <property type="entry name" value="EXOCYST COMPLEX COMPONENT 6"/>
    <property type="match status" value="1"/>
</dbReference>
<evidence type="ECO:0000256" key="1">
    <source>
        <dbReference type="ARBA" id="ARBA00002660"/>
    </source>
</evidence>
<feature type="domain" description="Exocyst complex subunit EXOC6/Sec15 C-terminal" evidence="9">
    <location>
        <begin position="617"/>
        <end position="959"/>
    </location>
</feature>
<evidence type="ECO:0000259" key="9">
    <source>
        <dbReference type="Pfam" id="PF04091"/>
    </source>
</evidence>
<keyword evidence="5" id="KW-0268">Exocytosis</keyword>
<dbReference type="Gene3D" id="1.10.357.30">
    <property type="entry name" value="Exocyst complex subunit Sec15 C-terminal domain, N-terminal subdomain"/>
    <property type="match status" value="1"/>
</dbReference>
<feature type="region of interest" description="Disordered" evidence="8">
    <location>
        <begin position="1"/>
        <end position="92"/>
    </location>
</feature>
<dbReference type="Gene3D" id="3.30.40.10">
    <property type="entry name" value="Zinc/RING finger domain, C3HC4 (zinc finger)"/>
    <property type="match status" value="1"/>
</dbReference>
<dbReference type="Pfam" id="PF04091">
    <property type="entry name" value="Sec15_C"/>
    <property type="match status" value="1"/>
</dbReference>
<dbReference type="InterPro" id="IPR048359">
    <property type="entry name" value="EXOC6_Sec15_N"/>
</dbReference>
<dbReference type="InterPro" id="IPR042045">
    <property type="entry name" value="EXOC6/Sec15_C_dom1"/>
</dbReference>
<organism evidence="11">
    <name type="scientific">Cyprideis torosa</name>
    <dbReference type="NCBI Taxonomy" id="163714"/>
    <lineage>
        <taxon>Eukaryota</taxon>
        <taxon>Metazoa</taxon>
        <taxon>Ecdysozoa</taxon>
        <taxon>Arthropoda</taxon>
        <taxon>Crustacea</taxon>
        <taxon>Oligostraca</taxon>
        <taxon>Ostracoda</taxon>
        <taxon>Podocopa</taxon>
        <taxon>Podocopida</taxon>
        <taxon>Cytherocopina</taxon>
        <taxon>Cytheroidea</taxon>
        <taxon>Cytherideidae</taxon>
        <taxon>Cyprideis</taxon>
    </lineage>
</organism>
<evidence type="ECO:0000313" key="11">
    <source>
        <dbReference type="EMBL" id="CAD7226744.1"/>
    </source>
</evidence>
<keyword evidence="4" id="KW-0813">Transport</keyword>
<dbReference type="EMBL" id="OB660917">
    <property type="protein sequence ID" value="CAD7226744.1"/>
    <property type="molecule type" value="Genomic_DNA"/>
</dbReference>
<evidence type="ECO:0000259" key="10">
    <source>
        <dbReference type="Pfam" id="PF20651"/>
    </source>
</evidence>
<evidence type="ECO:0000256" key="5">
    <source>
        <dbReference type="ARBA" id="ARBA00022483"/>
    </source>
</evidence>
<gene>
    <name evidence="11" type="ORF">CTOB1V02_LOCUS4659</name>
</gene>
<dbReference type="Pfam" id="PF20651">
    <property type="entry name" value="EXOC6_Sec15_N"/>
    <property type="match status" value="1"/>
</dbReference>
<feature type="domain" description="Exocyst complex component EXOC6/Sec15 N-terminal" evidence="10">
    <location>
        <begin position="279"/>
        <end position="447"/>
    </location>
</feature>
<evidence type="ECO:0000256" key="7">
    <source>
        <dbReference type="ARBA" id="ARBA00082980"/>
    </source>
</evidence>
<comment type="similarity">
    <text evidence="2">Belongs to the SEC15 family.</text>
</comment>
<dbReference type="InterPro" id="IPR042044">
    <property type="entry name" value="EXOC6PINT-1/Sec15/Tip20_C_dom2"/>
</dbReference>
<dbReference type="InterPro" id="IPR007225">
    <property type="entry name" value="EXOC6/Sec15"/>
</dbReference>
<feature type="compositionally biased region" description="Low complexity" evidence="8">
    <location>
        <begin position="31"/>
        <end position="43"/>
    </location>
</feature>
<dbReference type="GO" id="GO:0000145">
    <property type="term" value="C:exocyst"/>
    <property type="evidence" value="ECO:0007669"/>
    <property type="project" value="TreeGrafter"/>
</dbReference>
<dbReference type="OrthoDB" id="10267033at2759"/>
<keyword evidence="6" id="KW-0175">Coiled coil</keyword>
<dbReference type="GO" id="GO:0016020">
    <property type="term" value="C:membrane"/>
    <property type="evidence" value="ECO:0007669"/>
    <property type="project" value="TreeGrafter"/>
</dbReference>
<sequence>MARDFKPPRAGAHPPDSPSTGTTGRKRKKTSAAASSGNSNHASDLAPPPLSGYGETIVASNPFDDAPSTSPAGRGVSPMLSPAPPMGIRPPSSMDPMGMPPVSDMGWCPPHPGMMPPPPPPVPPMPMGPMGPGGGNGPIGSNGPIGPMVPSPNGPMGPGPNGPMGSSGPNGKVYPPNQPMVFNPQNPNAPPIYPCGICHKEVHDNDQAMFCESRRCFIMPPNDGVGGGERGYHGRNVDVGEGFPYGSHISSIEALEDHLVPTFKTVYEAGEQQNFLKHLGERIESQNKEIKKMCNAQYEGFVHSTNELIRLRSKVTSLQQHVQEVNSALKVSADEVLESAEQLSKARLLERNSSLAIDYLRSCLPVLQMFSKCESAVKEGKLATALKILAELEVKHLPKMPNYNFIQELRKRIPMMRAEIKSTALNELKEFLEIVRRGEPSIGRVAMKHAAEEQSEEVRKWWLELFGSSARDENEEELSAGEMVDFSPVYKCFHIYSLVDCKEELLSYYRNQRQQQALLAFQPPTNMHGNVRSFVNYFFRIIGFFVVDIQLMNTTPGLVTKAQIQNVWKEAAPRIISSISTFYSFSTDTSSMIQIKNLVLIFTAALDSYEIPLEEMGDLVMEFHVHYTELLMQRWVKTFRDILDQDTYQSMVLKNEEDLERLKENFPYDTSTITEFPATLEFSETVVRIFVAVKRFIIEIIKCVSGLGLSSHEVHDRVRKSTNLLLTRTLSGCLCSMLRKPNVGLTQLVQIFHTMSYLEDTSVCLEDYISQMTGQTGDPGTLHKRTMFKEARSEAEQQIYIQLRHKIDEFLSLSSYDWTIDEAEGHASGYMLDLIAFLGNTLDSFTNLPKNVTRSAILHACQHLGDKLLSMFLDKDIKVMTHGAVMQFNIDLMQCEQYACSIRIDDVDPQSLMHCFTELRQILDLLTSWDWSTYFHDFGKDDGKYSRVSPQVALQLLERLKGAEGKSVLVALKRSDRDRKKLWDTVHKQLRQLCAATTAKSLV</sequence>
<evidence type="ECO:0000256" key="4">
    <source>
        <dbReference type="ARBA" id="ARBA00022448"/>
    </source>
</evidence>
<dbReference type="FunFam" id="1.20.58.670:FF:000002">
    <property type="entry name" value="Exocyst complex component"/>
    <property type="match status" value="1"/>
</dbReference>
<comment type="function">
    <text evidence="1">Component of the exocyst complex involved in the docking of exocytic vesicles with fusion sites on the plasma membrane.</text>
</comment>